<dbReference type="Pfam" id="PF00512">
    <property type="entry name" value="HisKA"/>
    <property type="match status" value="1"/>
</dbReference>
<dbReference type="Pfam" id="PF01590">
    <property type="entry name" value="GAF"/>
    <property type="match status" value="1"/>
</dbReference>
<dbReference type="Gene3D" id="3.30.450.40">
    <property type="match status" value="1"/>
</dbReference>
<evidence type="ECO:0000313" key="13">
    <source>
        <dbReference type="Proteomes" id="UP001291309"/>
    </source>
</evidence>
<dbReference type="SMART" id="SM00388">
    <property type="entry name" value="HisKA"/>
    <property type="match status" value="1"/>
</dbReference>
<proteinExistence type="inferred from homology"/>
<dbReference type="Gene3D" id="3.30.565.10">
    <property type="entry name" value="Histidine kinase-like ATPase, C-terminal domain"/>
    <property type="match status" value="1"/>
</dbReference>
<keyword evidence="6" id="KW-0808">Transferase</keyword>
<keyword evidence="7" id="KW-0418">Kinase</keyword>
<dbReference type="Gene3D" id="3.30.450.270">
    <property type="match status" value="1"/>
</dbReference>
<evidence type="ECO:0000256" key="1">
    <source>
        <dbReference type="ARBA" id="ARBA00000085"/>
    </source>
</evidence>
<evidence type="ECO:0000256" key="3">
    <source>
        <dbReference type="ARBA" id="ARBA00012438"/>
    </source>
</evidence>
<evidence type="ECO:0000256" key="9">
    <source>
        <dbReference type="ARBA" id="ARBA00023170"/>
    </source>
</evidence>
<feature type="domain" description="Histidine kinase" evidence="11">
    <location>
        <begin position="536"/>
        <end position="753"/>
    </location>
</feature>
<dbReference type="SUPFAM" id="SSF55874">
    <property type="entry name" value="ATPase domain of HSP90 chaperone/DNA topoisomerase II/histidine kinase"/>
    <property type="match status" value="1"/>
</dbReference>
<dbReference type="Pfam" id="PF00360">
    <property type="entry name" value="PHY"/>
    <property type="match status" value="1"/>
</dbReference>
<dbReference type="InterPro" id="IPR043150">
    <property type="entry name" value="Phytochrome_PHY_sf"/>
</dbReference>
<organism evidence="12 13">
    <name type="scientific">Hyalangium rubrum</name>
    <dbReference type="NCBI Taxonomy" id="3103134"/>
    <lineage>
        <taxon>Bacteria</taxon>
        <taxon>Pseudomonadati</taxon>
        <taxon>Myxococcota</taxon>
        <taxon>Myxococcia</taxon>
        <taxon>Myxococcales</taxon>
        <taxon>Cystobacterineae</taxon>
        <taxon>Archangiaceae</taxon>
        <taxon>Hyalangium</taxon>
    </lineage>
</organism>
<dbReference type="SUPFAM" id="SSF55785">
    <property type="entry name" value="PYP-like sensor domain (PAS domain)"/>
    <property type="match status" value="1"/>
</dbReference>
<dbReference type="PANTHER" id="PTHR42878:SF15">
    <property type="entry name" value="BACTERIOPHYTOCHROME"/>
    <property type="match status" value="1"/>
</dbReference>
<dbReference type="Proteomes" id="UP001291309">
    <property type="component" value="Unassembled WGS sequence"/>
</dbReference>
<comment type="similarity">
    <text evidence="2">In the N-terminal section; belongs to the phytochrome family.</text>
</comment>
<dbReference type="GO" id="GO:0005524">
    <property type="term" value="F:ATP binding"/>
    <property type="evidence" value="ECO:0007669"/>
    <property type="project" value="UniProtKB-KW"/>
</dbReference>
<keyword evidence="5" id="KW-0716">Sensory transduction</keyword>
<evidence type="ECO:0000256" key="2">
    <source>
        <dbReference type="ARBA" id="ARBA00006402"/>
    </source>
</evidence>
<comment type="caution">
    <text evidence="12">The sequence shown here is derived from an EMBL/GenBank/DDBJ whole genome shotgun (WGS) entry which is preliminary data.</text>
</comment>
<keyword evidence="4" id="KW-0600">Photoreceptor protein</keyword>
<keyword evidence="9" id="KW-0675">Receptor</keyword>
<dbReference type="InterPro" id="IPR029016">
    <property type="entry name" value="GAF-like_dom_sf"/>
</dbReference>
<evidence type="ECO:0000256" key="5">
    <source>
        <dbReference type="ARBA" id="ARBA00022606"/>
    </source>
</evidence>
<dbReference type="SMART" id="SM00387">
    <property type="entry name" value="HATPase_c"/>
    <property type="match status" value="1"/>
</dbReference>
<dbReference type="PRINTS" id="PR01033">
    <property type="entry name" value="PHYTOCHROME"/>
</dbReference>
<evidence type="ECO:0000313" key="12">
    <source>
        <dbReference type="EMBL" id="MDY7226113.1"/>
    </source>
</evidence>
<dbReference type="CDD" id="cd00082">
    <property type="entry name" value="HisKA"/>
    <property type="match status" value="1"/>
</dbReference>
<evidence type="ECO:0000259" key="11">
    <source>
        <dbReference type="PROSITE" id="PS50109"/>
    </source>
</evidence>
<dbReference type="InterPro" id="IPR016132">
    <property type="entry name" value="Phyto_chromo_attachment"/>
</dbReference>
<dbReference type="InterPro" id="IPR003018">
    <property type="entry name" value="GAF"/>
</dbReference>
<gene>
    <name evidence="12" type="ORF">SYV04_06945</name>
</gene>
<dbReference type="PROSITE" id="PS50046">
    <property type="entry name" value="PHYTOCHROME_2"/>
    <property type="match status" value="1"/>
</dbReference>
<dbReference type="InterPro" id="IPR013515">
    <property type="entry name" value="Phytochrome_cen-reg"/>
</dbReference>
<dbReference type="Gene3D" id="1.10.287.130">
    <property type="match status" value="1"/>
</dbReference>
<dbReference type="EMBL" id="JAXIVS010000002">
    <property type="protein sequence ID" value="MDY7226113.1"/>
    <property type="molecule type" value="Genomic_DNA"/>
</dbReference>
<keyword evidence="12" id="KW-0067">ATP-binding</keyword>
<dbReference type="InterPro" id="IPR003661">
    <property type="entry name" value="HisK_dim/P_dom"/>
</dbReference>
<name>A0ABU5GY58_9BACT</name>
<keyword evidence="8" id="KW-0157">Chromophore</keyword>
<dbReference type="InterPro" id="IPR036097">
    <property type="entry name" value="HisK_dim/P_sf"/>
</dbReference>
<evidence type="ECO:0000259" key="10">
    <source>
        <dbReference type="PROSITE" id="PS50046"/>
    </source>
</evidence>
<evidence type="ECO:0000256" key="6">
    <source>
        <dbReference type="ARBA" id="ARBA00022679"/>
    </source>
</evidence>
<dbReference type="InterPro" id="IPR001294">
    <property type="entry name" value="Phytochrome"/>
</dbReference>
<dbReference type="InterPro" id="IPR035965">
    <property type="entry name" value="PAS-like_dom_sf"/>
</dbReference>
<feature type="domain" description="Phytochrome chromophore attachment site" evidence="10">
    <location>
        <begin position="152"/>
        <end position="311"/>
    </location>
</feature>
<evidence type="ECO:0000256" key="4">
    <source>
        <dbReference type="ARBA" id="ARBA00022543"/>
    </source>
</evidence>
<dbReference type="PANTHER" id="PTHR42878">
    <property type="entry name" value="TWO-COMPONENT HISTIDINE KINASE"/>
    <property type="match status" value="1"/>
</dbReference>
<dbReference type="Gene3D" id="3.30.450.20">
    <property type="entry name" value="PAS domain"/>
    <property type="match status" value="1"/>
</dbReference>
<dbReference type="SUPFAM" id="SSF47384">
    <property type="entry name" value="Homodimeric domain of signal transducing histidine kinase"/>
    <property type="match status" value="1"/>
</dbReference>
<dbReference type="RefSeq" id="WP_321544834.1">
    <property type="nucleotide sequence ID" value="NZ_JAXIVS010000002.1"/>
</dbReference>
<dbReference type="InterPro" id="IPR003594">
    <property type="entry name" value="HATPase_dom"/>
</dbReference>
<dbReference type="InterPro" id="IPR036890">
    <property type="entry name" value="HATPase_C_sf"/>
</dbReference>
<dbReference type="Pfam" id="PF02518">
    <property type="entry name" value="HATPase_c"/>
    <property type="match status" value="1"/>
</dbReference>
<accession>A0ABU5GY58</accession>
<evidence type="ECO:0000256" key="7">
    <source>
        <dbReference type="ARBA" id="ARBA00022777"/>
    </source>
</evidence>
<dbReference type="InterPro" id="IPR005467">
    <property type="entry name" value="His_kinase_dom"/>
</dbReference>
<dbReference type="InterPro" id="IPR013654">
    <property type="entry name" value="PAS_2"/>
</dbReference>
<evidence type="ECO:0000256" key="8">
    <source>
        <dbReference type="ARBA" id="ARBA00022991"/>
    </source>
</evidence>
<dbReference type="Pfam" id="PF08446">
    <property type="entry name" value="PAS_2"/>
    <property type="match status" value="1"/>
</dbReference>
<reference evidence="12 13" key="1">
    <citation type="submission" date="2023-12" db="EMBL/GenBank/DDBJ databases">
        <title>the genome sequence of Hyalangium sp. s54d21.</title>
        <authorList>
            <person name="Zhang X."/>
        </authorList>
    </citation>
    <scope>NUCLEOTIDE SEQUENCE [LARGE SCALE GENOMIC DNA]</scope>
    <source>
        <strain evidence="13">s54d21</strain>
    </source>
</reference>
<keyword evidence="12" id="KW-0547">Nucleotide-binding</keyword>
<keyword evidence="13" id="KW-1185">Reference proteome</keyword>
<comment type="catalytic activity">
    <reaction evidence="1">
        <text>ATP + protein L-histidine = ADP + protein N-phospho-L-histidine.</text>
        <dbReference type="EC" id="2.7.13.3"/>
    </reaction>
</comment>
<dbReference type="PROSITE" id="PS50109">
    <property type="entry name" value="HIS_KIN"/>
    <property type="match status" value="1"/>
</dbReference>
<dbReference type="EC" id="2.7.13.3" evidence="3"/>
<dbReference type="InterPro" id="IPR050351">
    <property type="entry name" value="BphY/WalK/GraS-like"/>
</dbReference>
<protein>
    <recommendedName>
        <fullName evidence="3">histidine kinase</fullName>
        <ecNumber evidence="3">2.7.13.3</ecNumber>
    </recommendedName>
</protein>
<dbReference type="SUPFAM" id="SSF55781">
    <property type="entry name" value="GAF domain-like"/>
    <property type="match status" value="2"/>
</dbReference>
<dbReference type="SMART" id="SM00065">
    <property type="entry name" value="GAF"/>
    <property type="match status" value="1"/>
</dbReference>
<sequence length="761" mass="85230">MKTDAARVGQIVDLTNCDKEPIHIPGAVQPHGVLLVLREPELSITHVSENAPVLLGIAAEQLLGARLGTLVAPSVREALEASLRSERLKQHNPLKVAWRVEGTERFFDGIAHRHQGKLILELEPSSEKVSVPFLSFYHAVREALSGLRDARDLQELCETVVQEIRRMTGFDRVLIYRFDAEWNGSVLAEARDAQADPYLGLHFPASDIPKQARELYRLNWLRIIPTVDYRPARVLALPGAQTDSPLDMSFSVLRSVSPIHLEYLRNMGVQASMSISLVKEGQLWGLISCTHVSGTRYVPYEIRTACEFLGEAMSSLLAAKEGSEDYDQRIRAKSIHAALLERMAREVDFVSGLSSHESGLLELVHAQGAAIHFHGRTTVLGAAPDDAQLAGLLGWLGTRTDEDVFCTDRLSSHYPEAEAFKEVASGLVAVSMSRGRNNYVLWFRPEVVQTVNWSGNPTKPVEMEDGQPRLHPRKSFELWKETVRGRSLPWKAYEVEAAAELRRSIIDVALQRSEALLKLNTELERSNVELDAFAYAASHDLKEPLRGIHNYTLLTLREVGETLPEGARGRLDTVVRLTQRMESLINSLLHYSQVGRTELSLRETDLNEVVAQVLELLKPRLEEARMEVRIPHPLPPARCDRVRIAEVFTNLITNALKYNDKAERWVELGAVPDGKEARVAYYVRDNGIGIKPEYHEAIFRIFKRLHGRDRYGGGTGTGLTIVKRIIERHNGHIWLESTPGQGTTFYFTLAVEPGAEGTEGE</sequence>